<reference evidence="1 2" key="1">
    <citation type="journal article" date="2023" name="bioRxiv">
        <title>An intranuclear bacterial parasite of deep-sea mussels expresses apoptosis inhibitors acquired from its host.</title>
        <authorList>
            <person name="Gonzalez Porras M.A."/>
            <person name="Assie A."/>
            <person name="Tietjen M."/>
            <person name="Violette M."/>
            <person name="Kleiner M."/>
            <person name="Gruber-Vodicka H."/>
            <person name="Dubilier N."/>
            <person name="Leisch N."/>
        </authorList>
    </citation>
    <scope>NUCLEOTIDE SEQUENCE [LARGE SCALE GENOMIC DNA]</scope>
    <source>
        <strain evidence="1">IAP13</strain>
    </source>
</reference>
<comment type="caution">
    <text evidence="1">The sequence shown here is derived from an EMBL/GenBank/DDBJ whole genome shotgun (WGS) entry which is preliminary data.</text>
</comment>
<evidence type="ECO:0000313" key="1">
    <source>
        <dbReference type="EMBL" id="MDP0588902.1"/>
    </source>
</evidence>
<keyword evidence="2" id="KW-1185">Reference proteome</keyword>
<dbReference type="EMBL" id="JASXSV010000008">
    <property type="protein sequence ID" value="MDP0588902.1"/>
    <property type="molecule type" value="Genomic_DNA"/>
</dbReference>
<gene>
    <name evidence="1" type="ORF">QS748_06815</name>
</gene>
<accession>A0AA90NLT2</accession>
<evidence type="ECO:0000313" key="2">
    <source>
        <dbReference type="Proteomes" id="UP001178148"/>
    </source>
</evidence>
<protein>
    <submittedName>
        <fullName evidence="1">Uncharacterized protein</fullName>
    </submittedName>
</protein>
<sequence length="104" mass="11745">MTKEIFIALVIAGALAIGGAVVLWTTDETTQTKVTTQPLFEQMLDSFDDYDSEIPIEEDITRILMDDDNQDGDDDDDDIREILLEKVIINEEIKAIKDINPTEK</sequence>
<dbReference type="Proteomes" id="UP001178148">
    <property type="component" value="Unassembled WGS sequence"/>
</dbReference>
<proteinExistence type="predicted"/>
<organism evidence="1 2">
    <name type="scientific">Candidatus Endonucleibacter bathymodioli</name>
    <dbReference type="NCBI Taxonomy" id="539814"/>
    <lineage>
        <taxon>Bacteria</taxon>
        <taxon>Pseudomonadati</taxon>
        <taxon>Pseudomonadota</taxon>
        <taxon>Gammaproteobacteria</taxon>
        <taxon>Oceanospirillales</taxon>
        <taxon>Endozoicomonadaceae</taxon>
        <taxon>Candidatus Endonucleibacter</taxon>
    </lineage>
</organism>
<dbReference type="AlphaFoldDB" id="A0AA90NLT2"/>
<name>A0AA90NLT2_9GAMM</name>